<feature type="non-terminal residue" evidence="1">
    <location>
        <position position="67"/>
    </location>
</feature>
<dbReference type="AlphaFoldDB" id="A0A1R3JX70"/>
<sequence>MAVSLERDTFAISLTFAIELWRASCFAVHLSHLCFVLSLRNSFFSPNSISCCSSVLQLHLNDLATHQ</sequence>
<dbReference type="EMBL" id="AWWV01006881">
    <property type="protein sequence ID" value="OMO99424.1"/>
    <property type="molecule type" value="Genomic_DNA"/>
</dbReference>
<keyword evidence="2" id="KW-1185">Reference proteome</keyword>
<accession>A0A1R3JX70</accession>
<protein>
    <submittedName>
        <fullName evidence="1">Uncharacterized protein</fullName>
    </submittedName>
</protein>
<gene>
    <name evidence="1" type="ORF">CCACVL1_03817</name>
</gene>
<proteinExistence type="predicted"/>
<name>A0A1R3JX70_COCAP</name>
<evidence type="ECO:0000313" key="1">
    <source>
        <dbReference type="EMBL" id="OMO99424.1"/>
    </source>
</evidence>
<dbReference type="Gramene" id="OMO99424">
    <property type="protein sequence ID" value="OMO99424"/>
    <property type="gene ID" value="CCACVL1_03817"/>
</dbReference>
<reference evidence="1 2" key="1">
    <citation type="submission" date="2013-09" db="EMBL/GenBank/DDBJ databases">
        <title>Corchorus capsularis genome sequencing.</title>
        <authorList>
            <person name="Alam M."/>
            <person name="Haque M.S."/>
            <person name="Islam M.S."/>
            <person name="Emdad E.M."/>
            <person name="Islam M.M."/>
            <person name="Ahmed B."/>
            <person name="Halim A."/>
            <person name="Hossen Q.M.M."/>
            <person name="Hossain M.Z."/>
            <person name="Ahmed R."/>
            <person name="Khan M.M."/>
            <person name="Islam R."/>
            <person name="Rashid M.M."/>
            <person name="Khan S.A."/>
            <person name="Rahman M.S."/>
            <person name="Alam M."/>
        </authorList>
    </citation>
    <scope>NUCLEOTIDE SEQUENCE [LARGE SCALE GENOMIC DNA]</scope>
    <source>
        <strain evidence="2">cv. CVL-1</strain>
        <tissue evidence="1">Whole seedling</tissue>
    </source>
</reference>
<dbReference type="Proteomes" id="UP000188268">
    <property type="component" value="Unassembled WGS sequence"/>
</dbReference>
<evidence type="ECO:0000313" key="2">
    <source>
        <dbReference type="Proteomes" id="UP000188268"/>
    </source>
</evidence>
<organism evidence="1 2">
    <name type="scientific">Corchorus capsularis</name>
    <name type="common">Jute</name>
    <dbReference type="NCBI Taxonomy" id="210143"/>
    <lineage>
        <taxon>Eukaryota</taxon>
        <taxon>Viridiplantae</taxon>
        <taxon>Streptophyta</taxon>
        <taxon>Embryophyta</taxon>
        <taxon>Tracheophyta</taxon>
        <taxon>Spermatophyta</taxon>
        <taxon>Magnoliopsida</taxon>
        <taxon>eudicotyledons</taxon>
        <taxon>Gunneridae</taxon>
        <taxon>Pentapetalae</taxon>
        <taxon>rosids</taxon>
        <taxon>malvids</taxon>
        <taxon>Malvales</taxon>
        <taxon>Malvaceae</taxon>
        <taxon>Grewioideae</taxon>
        <taxon>Apeibeae</taxon>
        <taxon>Corchorus</taxon>
    </lineage>
</organism>
<comment type="caution">
    <text evidence="1">The sequence shown here is derived from an EMBL/GenBank/DDBJ whole genome shotgun (WGS) entry which is preliminary data.</text>
</comment>